<sequence length="64" mass="7294">MQKEEAHAGSVERHYKNGATVRFLRGEPPKEPEPVPETLTEQEQAILETAINVDYLVCMKELEI</sequence>
<evidence type="ECO:0000313" key="2">
    <source>
        <dbReference type="EMBL" id="GCB30559.1"/>
    </source>
</evidence>
<feature type="compositionally biased region" description="Basic and acidic residues" evidence="1">
    <location>
        <begin position="1"/>
        <end position="15"/>
    </location>
</feature>
<dbReference type="AlphaFoldDB" id="A0A401LGA6"/>
<evidence type="ECO:0000256" key="1">
    <source>
        <dbReference type="SAM" id="MobiDB-lite"/>
    </source>
</evidence>
<gene>
    <name evidence="2" type="ORF">KGMB03357_22200</name>
</gene>
<feature type="region of interest" description="Disordered" evidence="1">
    <location>
        <begin position="1"/>
        <end position="38"/>
    </location>
</feature>
<accession>A0A401LGA6</accession>
<proteinExistence type="predicted"/>
<comment type="caution">
    <text evidence="2">The sequence shown here is derived from an EMBL/GenBank/DDBJ whole genome shotgun (WGS) entry which is preliminary data.</text>
</comment>
<dbReference type="Proteomes" id="UP000287361">
    <property type="component" value="Unassembled WGS sequence"/>
</dbReference>
<evidence type="ECO:0000313" key="3">
    <source>
        <dbReference type="Proteomes" id="UP000287361"/>
    </source>
</evidence>
<feature type="compositionally biased region" description="Basic and acidic residues" evidence="1">
    <location>
        <begin position="24"/>
        <end position="33"/>
    </location>
</feature>
<reference evidence="2 3" key="1">
    <citation type="submission" date="2018-10" db="EMBL/GenBank/DDBJ databases">
        <title>Draft Genome Sequence of Anaerotignum sp. KCTC 15736.</title>
        <authorList>
            <person name="Choi S.H."/>
            <person name="Kim J.S."/>
            <person name="Kang S.W."/>
            <person name="Lee J.S."/>
            <person name="Park S.H."/>
        </authorList>
    </citation>
    <scope>NUCLEOTIDE SEQUENCE [LARGE SCALE GENOMIC DNA]</scope>
    <source>
        <strain evidence="2 3">KCTC 15736</strain>
    </source>
</reference>
<keyword evidence="3" id="KW-1185">Reference proteome</keyword>
<organism evidence="2 3">
    <name type="scientific">Anaerotignum faecicola</name>
    <dbReference type="NCBI Taxonomy" id="2358141"/>
    <lineage>
        <taxon>Bacteria</taxon>
        <taxon>Bacillati</taxon>
        <taxon>Bacillota</taxon>
        <taxon>Clostridia</taxon>
        <taxon>Lachnospirales</taxon>
        <taxon>Anaerotignaceae</taxon>
        <taxon>Anaerotignum</taxon>
    </lineage>
</organism>
<name>A0A401LGA6_9FIRM</name>
<dbReference type="EMBL" id="BHVZ01000014">
    <property type="protein sequence ID" value="GCB30559.1"/>
    <property type="molecule type" value="Genomic_DNA"/>
</dbReference>
<protein>
    <submittedName>
        <fullName evidence="2">Uncharacterized protein</fullName>
    </submittedName>
</protein>